<evidence type="ECO:0000313" key="6">
    <source>
        <dbReference type="Proteomes" id="UP000198238"/>
    </source>
</evidence>
<dbReference type="PANTHER" id="PTHR30204">
    <property type="entry name" value="REDOX-CYCLING DRUG-SENSING TRANSCRIPTIONAL ACTIVATOR SOXR"/>
    <property type="match status" value="1"/>
</dbReference>
<dbReference type="RefSeq" id="WP_089035736.1">
    <property type="nucleotide sequence ID" value="NZ_CP022278.1"/>
</dbReference>
<organism evidence="5 6">
    <name type="scientific">Neisseria chenwenguii</name>
    <dbReference type="NCBI Taxonomy" id="1853278"/>
    <lineage>
        <taxon>Bacteria</taxon>
        <taxon>Pseudomonadati</taxon>
        <taxon>Pseudomonadota</taxon>
        <taxon>Betaproteobacteria</taxon>
        <taxon>Neisseriales</taxon>
        <taxon>Neisseriaceae</taxon>
        <taxon>Neisseria</taxon>
    </lineage>
</organism>
<gene>
    <name evidence="5" type="ORF">BG910_04025</name>
</gene>
<evidence type="ECO:0000256" key="3">
    <source>
        <dbReference type="ARBA" id="ARBA00023125"/>
    </source>
</evidence>
<dbReference type="PROSITE" id="PS50937">
    <property type="entry name" value="HTH_MERR_2"/>
    <property type="match status" value="1"/>
</dbReference>
<reference evidence="5 6" key="1">
    <citation type="submission" date="2017-06" db="EMBL/GenBank/DDBJ databases">
        <title>Neisseria chenwenguii sp. nov., isolated from the intestinal contents of Tibetan Plateau Pika in Yushu, Qinghai Province, China.</title>
        <authorList>
            <person name="Zhang G."/>
        </authorList>
    </citation>
    <scope>NUCLEOTIDE SEQUENCE [LARGE SCALE GENOMIC DNA]</scope>
    <source>
        <strain evidence="5 6">10023</strain>
    </source>
</reference>
<dbReference type="SMART" id="SM00422">
    <property type="entry name" value="HTH_MERR"/>
    <property type="match status" value="1"/>
</dbReference>
<dbReference type="InterPro" id="IPR000551">
    <property type="entry name" value="MerR-type_HTH_dom"/>
</dbReference>
<protein>
    <submittedName>
        <fullName evidence="5">MerR family transcriptional regulator</fullName>
    </submittedName>
</protein>
<dbReference type="OrthoDB" id="9808480at2"/>
<evidence type="ECO:0000256" key="4">
    <source>
        <dbReference type="ARBA" id="ARBA00023163"/>
    </source>
</evidence>
<dbReference type="PANTHER" id="PTHR30204:SF69">
    <property type="entry name" value="MERR-FAMILY TRANSCRIPTIONAL REGULATOR"/>
    <property type="match status" value="1"/>
</dbReference>
<evidence type="ECO:0000313" key="5">
    <source>
        <dbReference type="EMBL" id="ASK27018.1"/>
    </source>
</evidence>
<dbReference type="EMBL" id="CP022278">
    <property type="protein sequence ID" value="ASK27018.1"/>
    <property type="molecule type" value="Genomic_DNA"/>
</dbReference>
<sequence>MKIKEFAAQTGLSPATLRFYEKEGLLLPQRDANGYRAYSEQDIDWALCILRLKQMGVPLTQMKTYAHLKHQGNATVSQRYALLQAHREALTAQQQELAAYQYYLEQKLAVYRAFLEEGGEAAV</sequence>
<dbReference type="AlphaFoldDB" id="A0A220S0W0"/>
<keyword evidence="4" id="KW-0804">Transcription</keyword>
<dbReference type="InterPro" id="IPR047057">
    <property type="entry name" value="MerR_fam"/>
</dbReference>
<name>A0A220S0W0_9NEIS</name>
<dbReference type="SUPFAM" id="SSF46955">
    <property type="entry name" value="Putative DNA-binding domain"/>
    <property type="match status" value="1"/>
</dbReference>
<dbReference type="GO" id="GO:0003677">
    <property type="term" value="F:DNA binding"/>
    <property type="evidence" value="ECO:0007669"/>
    <property type="project" value="UniProtKB-KW"/>
</dbReference>
<evidence type="ECO:0000256" key="2">
    <source>
        <dbReference type="ARBA" id="ARBA00023015"/>
    </source>
</evidence>
<dbReference type="InterPro" id="IPR009061">
    <property type="entry name" value="DNA-bd_dom_put_sf"/>
</dbReference>
<keyword evidence="1" id="KW-0678">Repressor</keyword>
<dbReference type="PRINTS" id="PR00040">
    <property type="entry name" value="HTHMERR"/>
</dbReference>
<evidence type="ECO:0000256" key="1">
    <source>
        <dbReference type="ARBA" id="ARBA00022491"/>
    </source>
</evidence>
<keyword evidence="2" id="KW-0805">Transcription regulation</keyword>
<keyword evidence="3" id="KW-0238">DNA-binding</keyword>
<dbReference type="Gene3D" id="1.10.1660.10">
    <property type="match status" value="1"/>
</dbReference>
<proteinExistence type="predicted"/>
<accession>A0A220S0W0</accession>
<dbReference type="KEGG" id="nei:BG910_04025"/>
<dbReference type="GO" id="GO:0003700">
    <property type="term" value="F:DNA-binding transcription factor activity"/>
    <property type="evidence" value="ECO:0007669"/>
    <property type="project" value="InterPro"/>
</dbReference>
<keyword evidence="6" id="KW-1185">Reference proteome</keyword>
<dbReference type="Pfam" id="PF13411">
    <property type="entry name" value="MerR_1"/>
    <property type="match status" value="1"/>
</dbReference>
<dbReference type="Proteomes" id="UP000198238">
    <property type="component" value="Chromosome"/>
</dbReference>
<dbReference type="CDD" id="cd01109">
    <property type="entry name" value="HTH_YyaN"/>
    <property type="match status" value="1"/>
</dbReference>